<evidence type="ECO:0000313" key="3">
    <source>
        <dbReference type="Proteomes" id="UP000800092"/>
    </source>
</evidence>
<name>A0A6A6HFZ1_VIRVR</name>
<keyword evidence="3" id="KW-1185">Reference proteome</keyword>
<reference evidence="2" key="1">
    <citation type="journal article" date="2020" name="Stud. Mycol.">
        <title>101 Dothideomycetes genomes: a test case for predicting lifestyles and emergence of pathogens.</title>
        <authorList>
            <person name="Haridas S."/>
            <person name="Albert R."/>
            <person name="Binder M."/>
            <person name="Bloem J."/>
            <person name="Labutti K."/>
            <person name="Salamov A."/>
            <person name="Andreopoulos B."/>
            <person name="Baker S."/>
            <person name="Barry K."/>
            <person name="Bills G."/>
            <person name="Bluhm B."/>
            <person name="Cannon C."/>
            <person name="Castanera R."/>
            <person name="Culley D."/>
            <person name="Daum C."/>
            <person name="Ezra D."/>
            <person name="Gonzalez J."/>
            <person name="Henrissat B."/>
            <person name="Kuo A."/>
            <person name="Liang C."/>
            <person name="Lipzen A."/>
            <person name="Lutzoni F."/>
            <person name="Magnuson J."/>
            <person name="Mondo S."/>
            <person name="Nolan M."/>
            <person name="Ohm R."/>
            <person name="Pangilinan J."/>
            <person name="Park H.-J."/>
            <person name="Ramirez L."/>
            <person name="Alfaro M."/>
            <person name="Sun H."/>
            <person name="Tritt A."/>
            <person name="Yoshinaga Y."/>
            <person name="Zwiers L.-H."/>
            <person name="Turgeon B."/>
            <person name="Goodwin S."/>
            <person name="Spatafora J."/>
            <person name="Crous P."/>
            <person name="Grigoriev I."/>
        </authorList>
    </citation>
    <scope>NUCLEOTIDE SEQUENCE</scope>
    <source>
        <strain evidence="2">Tuck. ex Michener</strain>
    </source>
</reference>
<dbReference type="Proteomes" id="UP000800092">
    <property type="component" value="Unassembled WGS sequence"/>
</dbReference>
<dbReference type="EMBL" id="ML991782">
    <property type="protein sequence ID" value="KAF2237034.1"/>
    <property type="molecule type" value="Genomic_DNA"/>
</dbReference>
<feature type="compositionally biased region" description="Polar residues" evidence="1">
    <location>
        <begin position="321"/>
        <end position="336"/>
    </location>
</feature>
<proteinExistence type="predicted"/>
<sequence>MPATIAPRLPPMKSTVPNPCFDTMTGSKSHLFQPPRTPSTPYSSGADSRISYGYLGNSKNRKRPRPSSSHNDNKLATPYSSQRRDWSHASAESSITRSAGAISPPLVDTRYVLAGGLDTPTLQAAALDEQREREKMGICYSRRWETAGDDPWSWREDYFAPPPLLARERNGRARIITSKDVPSPGWGRFMLTVVGGVAGRVWDFCTVGAFRGFYAGGGRGYDVSAPSETSPSVTDSWQDIDLQDDSRRFDRDATPVPGQYPADDYENMQAADESTPPRPSKRIHTDSGSGWVVVSHTARSGRASPQSSSRRLPAPDKPSIHSATRRSSAMHTTSRRSLIPVSRRTSNISSGGSPAVQPQRRHSFTASRPSSSHSSPFSPEARKYAERIAKEDREADRSMRKLNSQLKAMIKEGKQALGTKYEIRDEEMEDEGFSEGF</sequence>
<feature type="region of interest" description="Disordered" evidence="1">
    <location>
        <begin position="1"/>
        <end position="97"/>
    </location>
</feature>
<feature type="compositionally biased region" description="Polar residues" evidence="1">
    <location>
        <begin position="343"/>
        <end position="352"/>
    </location>
</feature>
<organism evidence="2 3">
    <name type="scientific">Viridothelium virens</name>
    <name type="common">Speckled blister lichen</name>
    <name type="synonym">Trypethelium virens</name>
    <dbReference type="NCBI Taxonomy" id="1048519"/>
    <lineage>
        <taxon>Eukaryota</taxon>
        <taxon>Fungi</taxon>
        <taxon>Dikarya</taxon>
        <taxon>Ascomycota</taxon>
        <taxon>Pezizomycotina</taxon>
        <taxon>Dothideomycetes</taxon>
        <taxon>Dothideomycetes incertae sedis</taxon>
        <taxon>Trypetheliales</taxon>
        <taxon>Trypetheliaceae</taxon>
        <taxon>Viridothelium</taxon>
    </lineage>
</organism>
<gene>
    <name evidence="2" type="ORF">EV356DRAFT_497323</name>
</gene>
<feature type="compositionally biased region" description="Basic and acidic residues" evidence="1">
    <location>
        <begin position="380"/>
        <end position="399"/>
    </location>
</feature>
<feature type="compositionally biased region" description="Low complexity" evidence="1">
    <location>
        <begin position="364"/>
        <end position="378"/>
    </location>
</feature>
<protein>
    <submittedName>
        <fullName evidence="2">Uncharacterized protein</fullName>
    </submittedName>
</protein>
<accession>A0A6A6HFZ1</accession>
<dbReference type="OrthoDB" id="5138418at2759"/>
<evidence type="ECO:0000313" key="2">
    <source>
        <dbReference type="EMBL" id="KAF2237034.1"/>
    </source>
</evidence>
<evidence type="ECO:0000256" key="1">
    <source>
        <dbReference type="SAM" id="MobiDB-lite"/>
    </source>
</evidence>
<feature type="region of interest" description="Disordered" evidence="1">
    <location>
        <begin position="247"/>
        <end position="401"/>
    </location>
</feature>
<dbReference type="AlphaFoldDB" id="A0A6A6HFZ1"/>